<evidence type="ECO:0000313" key="2">
    <source>
        <dbReference type="EMBL" id="MDR6292313.1"/>
    </source>
</evidence>
<proteinExistence type="predicted"/>
<comment type="caution">
    <text evidence="2">The sequence shown here is derived from an EMBL/GenBank/DDBJ whole genome shotgun (WGS) entry which is preliminary data.</text>
</comment>
<reference evidence="2 3" key="1">
    <citation type="submission" date="2023-07" db="EMBL/GenBank/DDBJ databases">
        <title>Sorghum-associated microbial communities from plants grown in Nebraska, USA.</title>
        <authorList>
            <person name="Schachtman D."/>
        </authorList>
    </citation>
    <scope>NUCLEOTIDE SEQUENCE [LARGE SCALE GENOMIC DNA]</scope>
    <source>
        <strain evidence="2 3">584</strain>
    </source>
</reference>
<evidence type="ECO:0000256" key="1">
    <source>
        <dbReference type="SAM" id="MobiDB-lite"/>
    </source>
</evidence>
<feature type="compositionally biased region" description="Polar residues" evidence="1">
    <location>
        <begin position="69"/>
        <end position="78"/>
    </location>
</feature>
<accession>A0ABU1JVI4</accession>
<organism evidence="2 3">
    <name type="scientific">Inquilinus ginsengisoli</name>
    <dbReference type="NCBI Taxonomy" id="363840"/>
    <lineage>
        <taxon>Bacteria</taxon>
        <taxon>Pseudomonadati</taxon>
        <taxon>Pseudomonadota</taxon>
        <taxon>Alphaproteobacteria</taxon>
        <taxon>Rhodospirillales</taxon>
        <taxon>Rhodospirillaceae</taxon>
        <taxon>Inquilinus</taxon>
    </lineage>
</organism>
<dbReference type="Proteomes" id="UP001262410">
    <property type="component" value="Unassembled WGS sequence"/>
</dbReference>
<evidence type="ECO:0000313" key="3">
    <source>
        <dbReference type="Proteomes" id="UP001262410"/>
    </source>
</evidence>
<feature type="region of interest" description="Disordered" evidence="1">
    <location>
        <begin position="68"/>
        <end position="118"/>
    </location>
</feature>
<keyword evidence="3" id="KW-1185">Reference proteome</keyword>
<name>A0ABU1JVI4_9PROT</name>
<gene>
    <name evidence="2" type="ORF">E9232_004853</name>
</gene>
<protein>
    <submittedName>
        <fullName evidence="2">Uncharacterized protein</fullName>
    </submittedName>
</protein>
<dbReference type="RefSeq" id="WP_309798306.1">
    <property type="nucleotide sequence ID" value="NZ_JAVDPW010000009.1"/>
</dbReference>
<dbReference type="EMBL" id="JAVDPW010000009">
    <property type="protein sequence ID" value="MDR6292313.1"/>
    <property type="molecule type" value="Genomic_DNA"/>
</dbReference>
<sequence>MWVGPDLDAREGAARIRSLLKSAPVSLYFHVEAPIELLHDRLRCWKPNNGLPVKTREFGKSIARPNVSGRVTQTTTGFRPNPAHADVQGRAERNTGAITDTDDVKAGGRAGEFSTRPA</sequence>